<keyword evidence="7" id="KW-0472">Membrane</keyword>
<evidence type="ECO:0000256" key="6">
    <source>
        <dbReference type="ARBA" id="ARBA00022989"/>
    </source>
</evidence>
<comment type="caution">
    <text evidence="9">The sequence shown here is derived from an EMBL/GenBank/DDBJ whole genome shotgun (WGS) entry which is preliminary data.</text>
</comment>
<comment type="subcellular location">
    <subcellularLocation>
        <location evidence="1">Membrane</location>
    </subcellularLocation>
</comment>
<keyword evidence="10" id="KW-1185">Reference proteome</keyword>
<comment type="similarity">
    <text evidence="2">Belongs to the mitochondrial carrier (TC 2.A.29) family.</text>
</comment>
<evidence type="ECO:0000256" key="8">
    <source>
        <dbReference type="SAM" id="MobiDB-lite"/>
    </source>
</evidence>
<reference evidence="9" key="1">
    <citation type="submission" date="2023-10" db="EMBL/GenBank/DDBJ databases">
        <authorList>
            <person name="Chen Y."/>
            <person name="Shah S."/>
            <person name="Dougan E. K."/>
            <person name="Thang M."/>
            <person name="Chan C."/>
        </authorList>
    </citation>
    <scope>NUCLEOTIDE SEQUENCE [LARGE SCALE GENOMIC DNA]</scope>
</reference>
<feature type="non-terminal residue" evidence="9">
    <location>
        <position position="1"/>
    </location>
</feature>
<keyword evidence="4" id="KW-0812">Transmembrane</keyword>
<evidence type="ECO:0000313" key="10">
    <source>
        <dbReference type="Proteomes" id="UP001189429"/>
    </source>
</evidence>
<dbReference type="InterPro" id="IPR023395">
    <property type="entry name" value="MCP_dom_sf"/>
</dbReference>
<evidence type="ECO:0000256" key="4">
    <source>
        <dbReference type="ARBA" id="ARBA00022692"/>
    </source>
</evidence>
<dbReference type="InterPro" id="IPR018247">
    <property type="entry name" value="EF_Hand_1_Ca_BS"/>
</dbReference>
<proteinExistence type="inferred from homology"/>
<dbReference type="InterPro" id="IPR050391">
    <property type="entry name" value="Mito_Metabolite_Transporter"/>
</dbReference>
<feature type="non-terminal residue" evidence="9">
    <location>
        <position position="336"/>
    </location>
</feature>
<evidence type="ECO:0000256" key="2">
    <source>
        <dbReference type="ARBA" id="ARBA00006375"/>
    </source>
</evidence>
<dbReference type="PANTHER" id="PTHR45618">
    <property type="entry name" value="MITOCHONDRIAL DICARBOXYLATE CARRIER-RELATED"/>
    <property type="match status" value="1"/>
</dbReference>
<organism evidence="9 10">
    <name type="scientific">Prorocentrum cordatum</name>
    <dbReference type="NCBI Taxonomy" id="2364126"/>
    <lineage>
        <taxon>Eukaryota</taxon>
        <taxon>Sar</taxon>
        <taxon>Alveolata</taxon>
        <taxon>Dinophyceae</taxon>
        <taxon>Prorocentrales</taxon>
        <taxon>Prorocentraceae</taxon>
        <taxon>Prorocentrum</taxon>
    </lineage>
</organism>
<gene>
    <name evidence="9" type="ORF">PCOR1329_LOCUS54278</name>
</gene>
<evidence type="ECO:0008006" key="11">
    <source>
        <dbReference type="Google" id="ProtNLM"/>
    </source>
</evidence>
<dbReference type="PROSITE" id="PS00018">
    <property type="entry name" value="EF_HAND_1"/>
    <property type="match status" value="1"/>
</dbReference>
<dbReference type="EMBL" id="CAUYUJ010016628">
    <property type="protein sequence ID" value="CAK0867303.1"/>
    <property type="molecule type" value="Genomic_DNA"/>
</dbReference>
<keyword evidence="3" id="KW-0813">Transport</keyword>
<evidence type="ECO:0000256" key="3">
    <source>
        <dbReference type="ARBA" id="ARBA00022448"/>
    </source>
</evidence>
<dbReference type="SUPFAM" id="SSF103506">
    <property type="entry name" value="Mitochondrial carrier"/>
    <property type="match status" value="1"/>
</dbReference>
<dbReference type="Proteomes" id="UP001189429">
    <property type="component" value="Unassembled WGS sequence"/>
</dbReference>
<sequence>VTSGQMSSYDQAKRFFAEYFAGGPLDSERIRIPMAAFVSGFTAATAAAPVDLVRSRVMDDARGNTRGGAYQSALDCAWQTVKAEACRPPAGRGARRSPRAEGARWATAAPPEAAAPRKVSSAASSLAADVTDSEIEEFLEGLLEGFRAAPPQGRGVATSGASPVPPAKERPPQAGLPAGGGGRGAPARGATAPDPLLSVLRRHALRAFLEEPFGTVAAAWDAMAGLALDAASEGGPAPADGAPELPRDTLRHRFTEEELTGILIGFGYGVGAGPSWWHALFCSLDVDQDGAVSLQDMYSALVLDLPSADASEDGPAALFVDGDGSRAHAERKWIAP</sequence>
<feature type="region of interest" description="Disordered" evidence="8">
    <location>
        <begin position="149"/>
        <end position="190"/>
    </location>
</feature>
<name>A0ABN9V5Y7_9DINO</name>
<keyword evidence="5" id="KW-0677">Repeat</keyword>
<evidence type="ECO:0000256" key="5">
    <source>
        <dbReference type="ARBA" id="ARBA00022737"/>
    </source>
</evidence>
<keyword evidence="6" id="KW-1133">Transmembrane helix</keyword>
<protein>
    <recommendedName>
        <fullName evidence="11">Calmodulin</fullName>
    </recommendedName>
</protein>
<accession>A0ABN9V5Y7</accession>
<feature type="region of interest" description="Disordered" evidence="8">
    <location>
        <begin position="85"/>
        <end position="120"/>
    </location>
</feature>
<evidence type="ECO:0000313" key="9">
    <source>
        <dbReference type="EMBL" id="CAK0867303.1"/>
    </source>
</evidence>
<evidence type="ECO:0000256" key="7">
    <source>
        <dbReference type="ARBA" id="ARBA00023136"/>
    </source>
</evidence>
<evidence type="ECO:0000256" key="1">
    <source>
        <dbReference type="ARBA" id="ARBA00004370"/>
    </source>
</evidence>
<feature type="compositionally biased region" description="Low complexity" evidence="8">
    <location>
        <begin position="103"/>
        <end position="120"/>
    </location>
</feature>
<dbReference type="Gene3D" id="1.50.40.10">
    <property type="entry name" value="Mitochondrial carrier domain"/>
    <property type="match status" value="1"/>
</dbReference>